<dbReference type="Proteomes" id="UP000295129">
    <property type="component" value="Unassembled WGS sequence"/>
</dbReference>
<evidence type="ECO:0000256" key="1">
    <source>
        <dbReference type="SAM" id="SignalP"/>
    </source>
</evidence>
<evidence type="ECO:0000313" key="3">
    <source>
        <dbReference type="Proteomes" id="UP000295129"/>
    </source>
</evidence>
<keyword evidence="1" id="KW-0732">Signal</keyword>
<dbReference type="Gene3D" id="1.10.760.10">
    <property type="entry name" value="Cytochrome c-like domain"/>
    <property type="match status" value="1"/>
</dbReference>
<feature type="signal peptide" evidence="1">
    <location>
        <begin position="1"/>
        <end position="24"/>
    </location>
</feature>
<organism evidence="2 3">
    <name type="scientific">Azoarcus indigens</name>
    <dbReference type="NCBI Taxonomy" id="29545"/>
    <lineage>
        <taxon>Bacteria</taxon>
        <taxon>Pseudomonadati</taxon>
        <taxon>Pseudomonadota</taxon>
        <taxon>Betaproteobacteria</taxon>
        <taxon>Rhodocyclales</taxon>
        <taxon>Zoogloeaceae</taxon>
        <taxon>Azoarcus</taxon>
    </lineage>
</organism>
<dbReference type="AlphaFoldDB" id="A0A4R6ED49"/>
<dbReference type="GO" id="GO:0020037">
    <property type="term" value="F:heme binding"/>
    <property type="evidence" value="ECO:0007669"/>
    <property type="project" value="InterPro"/>
</dbReference>
<dbReference type="OrthoDB" id="9811281at2"/>
<dbReference type="InterPro" id="IPR036909">
    <property type="entry name" value="Cyt_c-like_dom_sf"/>
</dbReference>
<sequence>MRRAHLIALPALLALLGMAQPAQADPRMDYMLHCSGCHRPDGSGAPHAGVPSLVGRMGYFARSAEGRDYLIRVPGTANSPLDHAATARVLNWMMDNFSPAERPAGYQPYTEAEVAEVRANWLSNAADVRMKLVAEMKQHGYPVD</sequence>
<dbReference type="SUPFAM" id="SSF46626">
    <property type="entry name" value="Cytochrome c"/>
    <property type="match status" value="1"/>
</dbReference>
<dbReference type="EMBL" id="SNVV01000002">
    <property type="protein sequence ID" value="TDN56097.1"/>
    <property type="molecule type" value="Genomic_DNA"/>
</dbReference>
<reference evidence="2 3" key="1">
    <citation type="submission" date="2019-03" db="EMBL/GenBank/DDBJ databases">
        <title>Genomic Encyclopedia of Type Strains, Phase IV (KMG-IV): sequencing the most valuable type-strain genomes for metagenomic binning, comparative biology and taxonomic classification.</title>
        <authorList>
            <person name="Goeker M."/>
        </authorList>
    </citation>
    <scope>NUCLEOTIDE SEQUENCE [LARGE SCALE GENOMIC DNA]</scope>
    <source>
        <strain evidence="2 3">DSM 12121</strain>
    </source>
</reference>
<name>A0A4R6ED49_9RHOO</name>
<gene>
    <name evidence="2" type="ORF">C7389_10232</name>
</gene>
<accession>A0A4R6ED49</accession>
<evidence type="ECO:0008006" key="4">
    <source>
        <dbReference type="Google" id="ProtNLM"/>
    </source>
</evidence>
<protein>
    <recommendedName>
        <fullName evidence="4">Cytochrome c</fullName>
    </recommendedName>
</protein>
<proteinExistence type="predicted"/>
<dbReference type="RefSeq" id="WP_133588270.1">
    <property type="nucleotide sequence ID" value="NZ_SNVV01000002.1"/>
</dbReference>
<keyword evidence="3" id="KW-1185">Reference proteome</keyword>
<evidence type="ECO:0000313" key="2">
    <source>
        <dbReference type="EMBL" id="TDN56097.1"/>
    </source>
</evidence>
<feature type="chain" id="PRO_5020706054" description="Cytochrome c" evidence="1">
    <location>
        <begin position="25"/>
        <end position="144"/>
    </location>
</feature>
<dbReference type="GO" id="GO:0009055">
    <property type="term" value="F:electron transfer activity"/>
    <property type="evidence" value="ECO:0007669"/>
    <property type="project" value="InterPro"/>
</dbReference>
<comment type="caution">
    <text evidence="2">The sequence shown here is derived from an EMBL/GenBank/DDBJ whole genome shotgun (WGS) entry which is preliminary data.</text>
</comment>